<gene>
    <name evidence="4" type="ORF">ABVT11_03685</name>
</gene>
<dbReference type="InterPro" id="IPR036641">
    <property type="entry name" value="HPT_dom_sf"/>
</dbReference>
<dbReference type="SUPFAM" id="SSF47226">
    <property type="entry name" value="Histidine-containing phosphotransfer domain, HPT domain"/>
    <property type="match status" value="1"/>
</dbReference>
<evidence type="ECO:0000259" key="3">
    <source>
        <dbReference type="PROSITE" id="PS50894"/>
    </source>
</evidence>
<dbReference type="PROSITE" id="PS50894">
    <property type="entry name" value="HPT"/>
    <property type="match status" value="1"/>
</dbReference>
<feature type="modified residue" description="Phosphohistidine" evidence="2">
    <location>
        <position position="63"/>
    </location>
</feature>
<protein>
    <submittedName>
        <fullName evidence="4">Hpt domain-containing protein</fullName>
    </submittedName>
</protein>
<keyword evidence="2" id="KW-0597">Phosphoprotein</keyword>
<dbReference type="RefSeq" id="WP_345923925.1">
    <property type="nucleotide sequence ID" value="NZ_JBDIVF010000001.1"/>
</dbReference>
<proteinExistence type="predicted"/>
<organism evidence="4 5">
    <name type="scientific">Uliginosibacterium paludis</name>
    <dbReference type="NCBI Taxonomy" id="1615952"/>
    <lineage>
        <taxon>Bacteria</taxon>
        <taxon>Pseudomonadati</taxon>
        <taxon>Pseudomonadota</taxon>
        <taxon>Betaproteobacteria</taxon>
        <taxon>Rhodocyclales</taxon>
        <taxon>Zoogloeaceae</taxon>
        <taxon>Uliginosibacterium</taxon>
    </lineage>
</organism>
<dbReference type="InterPro" id="IPR008207">
    <property type="entry name" value="Sig_transdc_His_kin_Hpt_dom"/>
</dbReference>
<dbReference type="Pfam" id="PF01627">
    <property type="entry name" value="Hpt"/>
    <property type="match status" value="1"/>
</dbReference>
<comment type="caution">
    <text evidence="4">The sequence shown here is derived from an EMBL/GenBank/DDBJ whole genome shotgun (WGS) entry which is preliminary data.</text>
</comment>
<feature type="domain" description="HPt" evidence="3">
    <location>
        <begin position="24"/>
        <end position="117"/>
    </location>
</feature>
<keyword evidence="5" id="KW-1185">Reference proteome</keyword>
<dbReference type="EMBL" id="JBEWLZ010000002">
    <property type="protein sequence ID" value="MET1488914.1"/>
    <property type="molecule type" value="Genomic_DNA"/>
</dbReference>
<evidence type="ECO:0000256" key="2">
    <source>
        <dbReference type="PROSITE-ProRule" id="PRU00110"/>
    </source>
</evidence>
<dbReference type="Gene3D" id="1.20.120.160">
    <property type="entry name" value="HPT domain"/>
    <property type="match status" value="1"/>
</dbReference>
<evidence type="ECO:0000256" key="1">
    <source>
        <dbReference type="ARBA" id="ARBA00023012"/>
    </source>
</evidence>
<name>A0ABV2CLZ4_9RHOO</name>
<accession>A0ABV2CLZ4</accession>
<keyword evidence="1" id="KW-0902">Two-component regulatory system</keyword>
<sequence length="119" mass="12759">MNPTRTPQDSAIDRSWALNQIGGDEELFGDIATVFLADSQGLKRQLASDLASGERNAIHQTAHCIKSAVGNFGARHAMAAAQALETAAKEDARSDLPQLTETLLRELNAVEDALRPYAA</sequence>
<evidence type="ECO:0000313" key="5">
    <source>
        <dbReference type="Proteomes" id="UP001548590"/>
    </source>
</evidence>
<dbReference type="SMART" id="SM00073">
    <property type="entry name" value="HPT"/>
    <property type="match status" value="1"/>
</dbReference>
<dbReference type="Proteomes" id="UP001548590">
    <property type="component" value="Unassembled WGS sequence"/>
</dbReference>
<evidence type="ECO:0000313" key="4">
    <source>
        <dbReference type="EMBL" id="MET1488914.1"/>
    </source>
</evidence>
<reference evidence="4 5" key="1">
    <citation type="submission" date="2024-07" db="EMBL/GenBank/DDBJ databases">
        <title>Uliginosibacterium paludis KCTC:42655.</title>
        <authorList>
            <person name="Kim M.K."/>
        </authorList>
    </citation>
    <scope>NUCLEOTIDE SEQUENCE [LARGE SCALE GENOMIC DNA]</scope>
    <source>
        <strain evidence="4 5">KCTC 42655</strain>
    </source>
</reference>